<name>A0A3M7PWW4_BRAPC</name>
<keyword evidence="6" id="KW-1185">Reference proteome</keyword>
<evidence type="ECO:0000313" key="5">
    <source>
        <dbReference type="EMBL" id="RNA03560.1"/>
    </source>
</evidence>
<dbReference type="Gene3D" id="3.10.100.10">
    <property type="entry name" value="Mannose-Binding Protein A, subunit A"/>
    <property type="match status" value="2"/>
</dbReference>
<evidence type="ECO:0000313" key="6">
    <source>
        <dbReference type="Proteomes" id="UP000276133"/>
    </source>
</evidence>
<dbReference type="OrthoDB" id="2142683at2759"/>
<protein>
    <submittedName>
        <fullName evidence="5">C-type lectin domain family 9 member A</fullName>
    </submittedName>
</protein>
<dbReference type="GO" id="GO:0009986">
    <property type="term" value="C:cell surface"/>
    <property type="evidence" value="ECO:0007669"/>
    <property type="project" value="TreeGrafter"/>
</dbReference>
<keyword evidence="1" id="KW-0812">Transmembrane</keyword>
<evidence type="ECO:0000256" key="1">
    <source>
        <dbReference type="ARBA" id="ARBA00022989"/>
    </source>
</evidence>
<dbReference type="SMART" id="SM00034">
    <property type="entry name" value="CLECT"/>
    <property type="match status" value="1"/>
</dbReference>
<dbReference type="STRING" id="10195.A0A3M7PWW4"/>
<feature type="non-terminal residue" evidence="5">
    <location>
        <position position="611"/>
    </location>
</feature>
<gene>
    <name evidence="5" type="ORF">BpHYR1_040208</name>
</gene>
<dbReference type="GO" id="GO:0005886">
    <property type="term" value="C:plasma membrane"/>
    <property type="evidence" value="ECO:0007669"/>
    <property type="project" value="TreeGrafter"/>
</dbReference>
<sequence>MKLCNLTLLLTLTLVFLKPPPILPEDNFNLIQINPVGQPCRSNRECHRNLFCIMSSCRCPQNSIWCVNNQACLKCPPGWFEYGNKCFFISMFKTNWYNAKIACMKKKSHLLMVESDMVLDFSMEFFRQHHLSGSFYVGAKAETLHSNWTWLNGKSIPSYGYMWSECYAPSNTGGNSLKLSEGCATLTEYGLDDVNCLNFHKFICVLNEKNKMFDNKNNFYGKTNKLFWNSFERKKRSVIWKKCRYDYECPFSLICSNNTCKCNNGSVYSFELKRCMDETSFEDLDYLASGNGHDYYASKSGMTWFQAYRFSVEKNWNMLVLKDPILLLNFIDFLVKKNLHQPFWIGGIMVQDSLNWVDATQIEKEPWFRLFNNCGNKTQENDKELKCLVIEGFRVNLRECTLKFYFIIFNGNLTNMIQLTNFETTSSPSTVPMERLIINRTIIIRDILEISRINGLSLLKYFVGTIDVTEISELILKIFRENSDFDYEEGFWKSDEMHHNFTIIGYKIKERNYISENETIKNYNITEFLRSIKNKDQEIFNKIPTNLGIPKINLKVYEEIISRREIRPNQEKINVKECNTTTEISSEKCKIFEKIDENDRISTKSYFLTED</sequence>
<dbReference type="InterPro" id="IPR016187">
    <property type="entry name" value="CTDL_fold"/>
</dbReference>
<accession>A0A3M7PWW4</accession>
<dbReference type="InterPro" id="IPR001304">
    <property type="entry name" value="C-type_lectin-like"/>
</dbReference>
<evidence type="ECO:0000259" key="4">
    <source>
        <dbReference type="PROSITE" id="PS50041"/>
    </source>
</evidence>
<dbReference type="InterPro" id="IPR051527">
    <property type="entry name" value="KLR_subfamily_B"/>
</dbReference>
<evidence type="ECO:0000256" key="3">
    <source>
        <dbReference type="SAM" id="SignalP"/>
    </source>
</evidence>
<comment type="caution">
    <text evidence="5">The sequence shown here is derived from an EMBL/GenBank/DDBJ whole genome shotgun (WGS) entry which is preliminary data.</text>
</comment>
<keyword evidence="1" id="KW-0472">Membrane</keyword>
<keyword evidence="2" id="KW-1015">Disulfide bond</keyword>
<dbReference type="PANTHER" id="PTHR46784">
    <property type="entry name" value="KILLER CELL LECTIN-LIKE RECEPTOR SUBFAMILY B MEMBER 1"/>
    <property type="match status" value="1"/>
</dbReference>
<dbReference type="InterPro" id="IPR016186">
    <property type="entry name" value="C-type_lectin-like/link_sf"/>
</dbReference>
<dbReference type="GO" id="GO:0038023">
    <property type="term" value="F:signaling receptor activity"/>
    <property type="evidence" value="ECO:0007669"/>
    <property type="project" value="TreeGrafter"/>
</dbReference>
<dbReference type="Proteomes" id="UP000276133">
    <property type="component" value="Unassembled WGS sequence"/>
</dbReference>
<keyword evidence="1" id="KW-1133">Transmembrane helix</keyword>
<keyword evidence="5" id="KW-0430">Lectin</keyword>
<evidence type="ECO:0000256" key="2">
    <source>
        <dbReference type="ARBA" id="ARBA00023157"/>
    </source>
</evidence>
<dbReference type="EMBL" id="REGN01008448">
    <property type="protein sequence ID" value="RNA03560.1"/>
    <property type="molecule type" value="Genomic_DNA"/>
</dbReference>
<dbReference type="AlphaFoldDB" id="A0A3M7PWW4"/>
<dbReference type="Pfam" id="PF00059">
    <property type="entry name" value="Lectin_C"/>
    <property type="match status" value="1"/>
</dbReference>
<dbReference type="SUPFAM" id="SSF56436">
    <property type="entry name" value="C-type lectin-like"/>
    <property type="match status" value="2"/>
</dbReference>
<feature type="domain" description="C-type lectin" evidence="4">
    <location>
        <begin position="290"/>
        <end position="407"/>
    </location>
</feature>
<dbReference type="PROSITE" id="PS50041">
    <property type="entry name" value="C_TYPE_LECTIN_2"/>
    <property type="match status" value="2"/>
</dbReference>
<proteinExistence type="predicted"/>
<keyword evidence="3" id="KW-0732">Signal</keyword>
<feature type="signal peptide" evidence="3">
    <location>
        <begin position="1"/>
        <end position="24"/>
    </location>
</feature>
<feature type="chain" id="PRO_5018136072" evidence="3">
    <location>
        <begin position="25"/>
        <end position="611"/>
    </location>
</feature>
<dbReference type="PANTHER" id="PTHR46784:SF1">
    <property type="entry name" value="KILLER CELL LECTIN-LIKE RECEPTOR SUBFAMILY B MEMBER 1"/>
    <property type="match status" value="1"/>
</dbReference>
<dbReference type="CDD" id="cd00037">
    <property type="entry name" value="CLECT"/>
    <property type="match status" value="1"/>
</dbReference>
<organism evidence="5 6">
    <name type="scientific">Brachionus plicatilis</name>
    <name type="common">Marine rotifer</name>
    <name type="synonym">Brachionus muelleri</name>
    <dbReference type="NCBI Taxonomy" id="10195"/>
    <lineage>
        <taxon>Eukaryota</taxon>
        <taxon>Metazoa</taxon>
        <taxon>Spiralia</taxon>
        <taxon>Gnathifera</taxon>
        <taxon>Rotifera</taxon>
        <taxon>Eurotatoria</taxon>
        <taxon>Monogononta</taxon>
        <taxon>Pseudotrocha</taxon>
        <taxon>Ploima</taxon>
        <taxon>Brachionidae</taxon>
        <taxon>Brachionus</taxon>
    </lineage>
</organism>
<dbReference type="GO" id="GO:0030246">
    <property type="term" value="F:carbohydrate binding"/>
    <property type="evidence" value="ECO:0007669"/>
    <property type="project" value="UniProtKB-KW"/>
</dbReference>
<reference evidence="5 6" key="1">
    <citation type="journal article" date="2018" name="Sci. Rep.">
        <title>Genomic signatures of local adaptation to the degree of environmental predictability in rotifers.</title>
        <authorList>
            <person name="Franch-Gras L."/>
            <person name="Hahn C."/>
            <person name="Garcia-Roger E.M."/>
            <person name="Carmona M.J."/>
            <person name="Serra M."/>
            <person name="Gomez A."/>
        </authorList>
    </citation>
    <scope>NUCLEOTIDE SEQUENCE [LARGE SCALE GENOMIC DNA]</scope>
    <source>
        <strain evidence="5">HYR1</strain>
    </source>
</reference>
<feature type="domain" description="C-type lectin" evidence="4">
    <location>
        <begin position="82"/>
        <end position="205"/>
    </location>
</feature>